<keyword evidence="9" id="KW-0560">Oxidoreductase</keyword>
<evidence type="ECO:0000256" key="4">
    <source>
        <dbReference type="ARBA" id="ARBA00022692"/>
    </source>
</evidence>
<dbReference type="PANTHER" id="PTHR40074">
    <property type="entry name" value="O-ACETYLTRANSFERASE WECH"/>
    <property type="match status" value="1"/>
</dbReference>
<feature type="transmembrane region" description="Helical" evidence="7">
    <location>
        <begin position="38"/>
        <end position="54"/>
    </location>
</feature>
<keyword evidence="9" id="KW-0808">Transferase</keyword>
<feature type="transmembrane region" description="Helical" evidence="7">
    <location>
        <begin position="290"/>
        <end position="311"/>
    </location>
</feature>
<dbReference type="GO" id="GO:0016746">
    <property type="term" value="F:acyltransferase activity"/>
    <property type="evidence" value="ECO:0007669"/>
    <property type="project" value="UniProtKB-KW"/>
</dbReference>
<reference evidence="9 10" key="1">
    <citation type="submission" date="2020-08" db="EMBL/GenBank/DDBJ databases">
        <title>Genome public.</title>
        <authorList>
            <person name="Liu C."/>
            <person name="Sun Q."/>
        </authorList>
    </citation>
    <scope>NUCLEOTIDE SEQUENCE [LARGE SCALE GENOMIC DNA]</scope>
    <source>
        <strain evidence="9 10">BX4</strain>
    </source>
</reference>
<feature type="transmembrane region" description="Helical" evidence="7">
    <location>
        <begin position="204"/>
        <end position="221"/>
    </location>
</feature>
<feature type="transmembrane region" description="Helical" evidence="7">
    <location>
        <begin position="143"/>
        <end position="166"/>
    </location>
</feature>
<gene>
    <name evidence="9" type="ORF">H8S00_12855</name>
</gene>
<evidence type="ECO:0000256" key="6">
    <source>
        <dbReference type="ARBA" id="ARBA00023136"/>
    </source>
</evidence>
<comment type="subcellular location">
    <subcellularLocation>
        <location evidence="1">Cell membrane</location>
        <topology evidence="1">Multi-pass membrane protein</topology>
    </subcellularLocation>
</comment>
<dbReference type="Pfam" id="PF01757">
    <property type="entry name" value="Acyl_transf_3"/>
    <property type="match status" value="1"/>
</dbReference>
<dbReference type="InterPro" id="IPR002656">
    <property type="entry name" value="Acyl_transf_3_dom"/>
</dbReference>
<evidence type="ECO:0000256" key="5">
    <source>
        <dbReference type="ARBA" id="ARBA00022989"/>
    </source>
</evidence>
<dbReference type="EMBL" id="JACOOZ010000011">
    <property type="protein sequence ID" value="MBC5668857.1"/>
    <property type="molecule type" value="Genomic_DNA"/>
</dbReference>
<comment type="similarity">
    <text evidence="2">Belongs to the acyltransferase 3 family.</text>
</comment>
<dbReference type="GO" id="GO:0016491">
    <property type="term" value="F:oxidoreductase activity"/>
    <property type="evidence" value="ECO:0007669"/>
    <property type="project" value="UniProtKB-KW"/>
</dbReference>
<feature type="transmembrane region" description="Helical" evidence="7">
    <location>
        <begin position="265"/>
        <end position="284"/>
    </location>
</feature>
<keyword evidence="3" id="KW-1003">Cell membrane</keyword>
<evidence type="ECO:0000256" key="1">
    <source>
        <dbReference type="ARBA" id="ARBA00004651"/>
    </source>
</evidence>
<feature type="transmembrane region" description="Helical" evidence="7">
    <location>
        <begin position="74"/>
        <end position="91"/>
    </location>
</feature>
<dbReference type="RefSeq" id="WP_118589583.1">
    <property type="nucleotide sequence ID" value="NZ_JACOOZ010000011.1"/>
</dbReference>
<keyword evidence="6 7" id="KW-0472">Membrane</keyword>
<dbReference type="Proteomes" id="UP000597877">
    <property type="component" value="Unassembled WGS sequence"/>
</dbReference>
<dbReference type="PANTHER" id="PTHR40074:SF2">
    <property type="entry name" value="O-ACETYLTRANSFERASE WECH"/>
    <property type="match status" value="1"/>
</dbReference>
<feature type="transmembrane region" description="Helical" evidence="7">
    <location>
        <begin position="12"/>
        <end position="32"/>
    </location>
</feature>
<accession>A0ABR7F5H0</accession>
<feature type="transmembrane region" description="Helical" evidence="7">
    <location>
        <begin position="103"/>
        <end position="131"/>
    </location>
</feature>
<keyword evidence="10" id="KW-1185">Reference proteome</keyword>
<feature type="transmembrane region" description="Helical" evidence="7">
    <location>
        <begin position="227"/>
        <end position="245"/>
    </location>
</feature>
<evidence type="ECO:0000256" key="3">
    <source>
        <dbReference type="ARBA" id="ARBA00022475"/>
    </source>
</evidence>
<evidence type="ECO:0000313" key="10">
    <source>
        <dbReference type="Proteomes" id="UP000597877"/>
    </source>
</evidence>
<organism evidence="9 10">
    <name type="scientific">Eubacterium segne</name>
    <dbReference type="NCBI Taxonomy" id="2763045"/>
    <lineage>
        <taxon>Bacteria</taxon>
        <taxon>Bacillati</taxon>
        <taxon>Bacillota</taxon>
        <taxon>Clostridia</taxon>
        <taxon>Eubacteriales</taxon>
        <taxon>Eubacteriaceae</taxon>
        <taxon>Eubacterium</taxon>
    </lineage>
</organism>
<name>A0ABR7F5H0_9FIRM</name>
<keyword evidence="4 7" id="KW-0812">Transmembrane</keyword>
<sequence>MAQKKYNYCFDYLKCIACIFVVFMHCEFPGVFGTAVQAISRFCVPFFFMISGYYSYNTSTESSKRKVKRIAKMTIYASVFYLIFALVQWALGQNINPVSKRDIVLWILFNRPVVIVGQLWFLFALIYVYLLYYIIQKKNLYKLAYCTIIVFIAIYIFFAQGMHMLGKDMPNFLYRNFLIEGFPLFMLGEWIHKEENKFNFSNKAIITVIVASTLMCFLERAVMGRDFGINISTFVQVMAIFIYGINNSEKHKGVMQEIGKKCSMFVYILHPFVWKMLVILSEKINIKGSVVFSYSLPVMVIIITLVLAWYCNKIVFERKKIIEQ</sequence>
<keyword evidence="9" id="KW-0012">Acyltransferase</keyword>
<comment type="caution">
    <text evidence="9">The sequence shown here is derived from an EMBL/GenBank/DDBJ whole genome shotgun (WGS) entry which is preliminary data.</text>
</comment>
<feature type="domain" description="Acyltransferase 3" evidence="8">
    <location>
        <begin position="7"/>
        <end position="306"/>
    </location>
</feature>
<evidence type="ECO:0000256" key="2">
    <source>
        <dbReference type="ARBA" id="ARBA00007400"/>
    </source>
</evidence>
<evidence type="ECO:0000259" key="8">
    <source>
        <dbReference type="Pfam" id="PF01757"/>
    </source>
</evidence>
<proteinExistence type="inferred from homology"/>
<keyword evidence="5 7" id="KW-1133">Transmembrane helix</keyword>
<evidence type="ECO:0000313" key="9">
    <source>
        <dbReference type="EMBL" id="MBC5668857.1"/>
    </source>
</evidence>
<protein>
    <submittedName>
        <fullName evidence="9">Acyltransferase</fullName>
    </submittedName>
</protein>
<evidence type="ECO:0000256" key="7">
    <source>
        <dbReference type="SAM" id="Phobius"/>
    </source>
</evidence>
<feature type="transmembrane region" description="Helical" evidence="7">
    <location>
        <begin position="172"/>
        <end position="192"/>
    </location>
</feature>